<dbReference type="EMBL" id="MSLT01000012">
    <property type="protein sequence ID" value="OUD14013.1"/>
    <property type="molecule type" value="Genomic_DNA"/>
</dbReference>
<dbReference type="PROSITE" id="PS51257">
    <property type="entry name" value="PROKAR_LIPOPROTEIN"/>
    <property type="match status" value="1"/>
</dbReference>
<evidence type="ECO:0000256" key="2">
    <source>
        <dbReference type="SAM" id="SignalP"/>
    </source>
</evidence>
<dbReference type="RefSeq" id="WP_086487799.1">
    <property type="nucleotide sequence ID" value="NZ_MSLT01000012.1"/>
</dbReference>
<dbReference type="Proteomes" id="UP000194798">
    <property type="component" value="Unassembled WGS sequence"/>
</dbReference>
<gene>
    <name evidence="4" type="ORF">TPSD3_06630</name>
</gene>
<dbReference type="OrthoDB" id="1491023at2"/>
<dbReference type="PANTHER" id="PTHR48104:SF30">
    <property type="entry name" value="METACASPASE-1"/>
    <property type="match status" value="1"/>
</dbReference>
<dbReference type="InterPro" id="IPR011600">
    <property type="entry name" value="Pept_C14_caspase"/>
</dbReference>
<organism evidence="4 5">
    <name type="scientific">Thioflexithrix psekupsensis</name>
    <dbReference type="NCBI Taxonomy" id="1570016"/>
    <lineage>
        <taxon>Bacteria</taxon>
        <taxon>Pseudomonadati</taxon>
        <taxon>Pseudomonadota</taxon>
        <taxon>Gammaproteobacteria</taxon>
        <taxon>Thiotrichales</taxon>
        <taxon>Thioflexithrix</taxon>
    </lineage>
</organism>
<name>A0A251X8L1_9GAMM</name>
<dbReference type="Pfam" id="PF00656">
    <property type="entry name" value="Peptidase_C14"/>
    <property type="match status" value="1"/>
</dbReference>
<feature type="region of interest" description="Disordered" evidence="1">
    <location>
        <begin position="308"/>
        <end position="327"/>
    </location>
</feature>
<protein>
    <recommendedName>
        <fullName evidence="3">Peptidase C14 caspase domain-containing protein</fullName>
    </recommendedName>
</protein>
<comment type="caution">
    <text evidence="4">The sequence shown here is derived from an EMBL/GenBank/DDBJ whole genome shotgun (WGS) entry which is preliminary data.</text>
</comment>
<feature type="chain" id="PRO_5011700252" description="Peptidase C14 caspase domain-containing protein" evidence="2">
    <location>
        <begin position="23"/>
        <end position="327"/>
    </location>
</feature>
<evidence type="ECO:0000313" key="5">
    <source>
        <dbReference type="Proteomes" id="UP000194798"/>
    </source>
</evidence>
<dbReference type="InterPro" id="IPR029030">
    <property type="entry name" value="Caspase-like_dom_sf"/>
</dbReference>
<dbReference type="GO" id="GO:0005737">
    <property type="term" value="C:cytoplasm"/>
    <property type="evidence" value="ECO:0007669"/>
    <property type="project" value="TreeGrafter"/>
</dbReference>
<keyword evidence="2" id="KW-0732">Signal</keyword>
<evidence type="ECO:0000256" key="1">
    <source>
        <dbReference type="SAM" id="MobiDB-lite"/>
    </source>
</evidence>
<dbReference type="AlphaFoldDB" id="A0A251X8L1"/>
<dbReference type="GO" id="GO:0006508">
    <property type="term" value="P:proteolysis"/>
    <property type="evidence" value="ECO:0007669"/>
    <property type="project" value="InterPro"/>
</dbReference>
<proteinExistence type="predicted"/>
<dbReference type="PANTHER" id="PTHR48104">
    <property type="entry name" value="METACASPASE-4"/>
    <property type="match status" value="1"/>
</dbReference>
<reference evidence="4 5" key="1">
    <citation type="submission" date="2016-12" db="EMBL/GenBank/DDBJ databases">
        <title>Thioflexothrix psekupsii D3 genome sequencing and assembly.</title>
        <authorList>
            <person name="Fomenkov A."/>
            <person name="Vincze T."/>
            <person name="Grabovich M."/>
            <person name="Anton B.P."/>
            <person name="Dubinina G."/>
            <person name="Orlova M."/>
            <person name="Belousova E."/>
            <person name="Roberts R.J."/>
        </authorList>
    </citation>
    <scope>NUCLEOTIDE SEQUENCE [LARGE SCALE GENOMIC DNA]</scope>
    <source>
        <strain evidence="4">D3</strain>
    </source>
</reference>
<accession>A0A251X8L1</accession>
<evidence type="ECO:0000259" key="3">
    <source>
        <dbReference type="Pfam" id="PF00656"/>
    </source>
</evidence>
<dbReference type="GO" id="GO:0004197">
    <property type="term" value="F:cysteine-type endopeptidase activity"/>
    <property type="evidence" value="ECO:0007669"/>
    <property type="project" value="InterPro"/>
</dbReference>
<evidence type="ECO:0000313" key="4">
    <source>
        <dbReference type="EMBL" id="OUD14013.1"/>
    </source>
</evidence>
<dbReference type="SUPFAM" id="SSF52129">
    <property type="entry name" value="Caspase-like"/>
    <property type="match status" value="1"/>
</dbReference>
<feature type="signal peptide" evidence="2">
    <location>
        <begin position="1"/>
        <end position="22"/>
    </location>
</feature>
<dbReference type="InterPro" id="IPR050452">
    <property type="entry name" value="Metacaspase"/>
</dbReference>
<sequence>MKLFHLLMLSFSILLLSCGIQIKPAHEKASSFTTTFRLNQNTLHVPKKIRSCFNSPRTTNETDVYLLAMGANTGKLTGANQDAQRFKTAIQHRYHIPESNICLLKDVYRQEVKQAITRLHQVSKKNDLIILYFSGHGTQIVDNDRDELPDKFDEVLVTYTPQRPSPSGMIEANGVIDDELVAWIDALPTKRVLTVLDTCFSGGMYLNEHNLETELARGKSLFNPDILKLKGSRAVSKSNHPSVHRDRISSKQIKGLLLSAAEEDQEAIELPKEGGQFTVLFLRELQKKPKNSLQEIFNATARAVARSKHAHHPTSTGDWAILSGLDP</sequence>
<keyword evidence="5" id="KW-1185">Reference proteome</keyword>
<feature type="domain" description="Peptidase C14 caspase" evidence="3">
    <location>
        <begin position="73"/>
        <end position="313"/>
    </location>
</feature>
<dbReference type="Gene3D" id="3.40.50.1460">
    <property type="match status" value="1"/>
</dbReference>